<dbReference type="CDD" id="cd01949">
    <property type="entry name" value="GGDEF"/>
    <property type="match status" value="1"/>
</dbReference>
<protein>
    <recommendedName>
        <fullName evidence="2">diguanylate cyclase</fullName>
        <ecNumber evidence="2">2.7.7.65</ecNumber>
    </recommendedName>
</protein>
<accession>A0AA94EFV3</accession>
<organism evidence="6 7">
    <name type="scientific">Idiomarina aquatica</name>
    <dbReference type="NCBI Taxonomy" id="1327752"/>
    <lineage>
        <taxon>Bacteria</taxon>
        <taxon>Pseudomonadati</taxon>
        <taxon>Pseudomonadota</taxon>
        <taxon>Gammaproteobacteria</taxon>
        <taxon>Alteromonadales</taxon>
        <taxon>Idiomarinaceae</taxon>
        <taxon>Idiomarina</taxon>
    </lineage>
</organism>
<keyword evidence="4" id="KW-0175">Coiled coil</keyword>
<evidence type="ECO:0000256" key="2">
    <source>
        <dbReference type="ARBA" id="ARBA00012528"/>
    </source>
</evidence>
<dbReference type="RefSeq" id="WP_105306129.1">
    <property type="nucleotide sequence ID" value="NZ_PIPS01000001.1"/>
</dbReference>
<dbReference type="SUPFAM" id="SSF55073">
    <property type="entry name" value="Nucleotide cyclase"/>
    <property type="match status" value="1"/>
</dbReference>
<dbReference type="InterPro" id="IPR050469">
    <property type="entry name" value="Diguanylate_Cyclase"/>
</dbReference>
<dbReference type="PANTHER" id="PTHR45138">
    <property type="entry name" value="REGULATORY COMPONENTS OF SENSORY TRANSDUCTION SYSTEM"/>
    <property type="match status" value="1"/>
</dbReference>
<name>A0AA94EFV3_9GAMM</name>
<dbReference type="Gene3D" id="3.30.70.270">
    <property type="match status" value="1"/>
</dbReference>
<dbReference type="EMBL" id="PIPS01000001">
    <property type="protein sequence ID" value="RUO44726.1"/>
    <property type="molecule type" value="Genomic_DNA"/>
</dbReference>
<dbReference type="GO" id="GO:1902201">
    <property type="term" value="P:negative regulation of bacterial-type flagellum-dependent cell motility"/>
    <property type="evidence" value="ECO:0007669"/>
    <property type="project" value="TreeGrafter"/>
</dbReference>
<dbReference type="NCBIfam" id="TIGR00254">
    <property type="entry name" value="GGDEF"/>
    <property type="match status" value="1"/>
</dbReference>
<comment type="cofactor">
    <cofactor evidence="1">
        <name>Mg(2+)</name>
        <dbReference type="ChEBI" id="CHEBI:18420"/>
    </cofactor>
</comment>
<dbReference type="FunFam" id="3.30.70.270:FF:000001">
    <property type="entry name" value="Diguanylate cyclase domain protein"/>
    <property type="match status" value="1"/>
</dbReference>
<dbReference type="InterPro" id="IPR043128">
    <property type="entry name" value="Rev_trsase/Diguanyl_cyclase"/>
</dbReference>
<dbReference type="Pfam" id="PF00990">
    <property type="entry name" value="GGDEF"/>
    <property type="match status" value="1"/>
</dbReference>
<reference evidence="7" key="1">
    <citation type="journal article" date="2018" name="Front. Microbiol.">
        <title>Genome-Based Analysis Reveals the Taxonomy and Diversity of the Family Idiomarinaceae.</title>
        <authorList>
            <person name="Liu Y."/>
            <person name="Lai Q."/>
            <person name="Shao Z."/>
        </authorList>
    </citation>
    <scope>NUCLEOTIDE SEQUENCE [LARGE SCALE GENOMIC DNA]</scope>
    <source>
        <strain evidence="7">SN-14</strain>
    </source>
</reference>
<dbReference type="SMART" id="SM00267">
    <property type="entry name" value="GGDEF"/>
    <property type="match status" value="1"/>
</dbReference>
<dbReference type="AlphaFoldDB" id="A0AA94EFV3"/>
<dbReference type="PROSITE" id="PS50887">
    <property type="entry name" value="GGDEF"/>
    <property type="match status" value="1"/>
</dbReference>
<dbReference type="Proteomes" id="UP000286680">
    <property type="component" value="Unassembled WGS sequence"/>
</dbReference>
<evidence type="ECO:0000256" key="1">
    <source>
        <dbReference type="ARBA" id="ARBA00001946"/>
    </source>
</evidence>
<keyword evidence="7" id="KW-1185">Reference proteome</keyword>
<dbReference type="InterPro" id="IPR048516">
    <property type="entry name" value="DGCcoil"/>
</dbReference>
<feature type="coiled-coil region" evidence="4">
    <location>
        <begin position="271"/>
        <end position="354"/>
    </location>
</feature>
<dbReference type="GO" id="GO:0005886">
    <property type="term" value="C:plasma membrane"/>
    <property type="evidence" value="ECO:0007669"/>
    <property type="project" value="TreeGrafter"/>
</dbReference>
<evidence type="ECO:0000256" key="4">
    <source>
        <dbReference type="SAM" id="Coils"/>
    </source>
</evidence>
<comment type="caution">
    <text evidence="6">The sequence shown here is derived from an EMBL/GenBank/DDBJ whole genome shotgun (WGS) entry which is preliminary data.</text>
</comment>
<gene>
    <name evidence="6" type="ORF">CWE23_01435</name>
</gene>
<evidence type="ECO:0000259" key="5">
    <source>
        <dbReference type="PROSITE" id="PS50887"/>
    </source>
</evidence>
<dbReference type="InterPro" id="IPR029787">
    <property type="entry name" value="Nucleotide_cyclase"/>
</dbReference>
<sequence length="516" mass="59052">MNNPNTAEAKIEQLSKRLQQSIQSRKQLEDSFQHDYNVLAELIIKLTYACAGMDHGLDNKLVKLRGLLQRNAGMAELEQAINDTQTVIEKHTLNVQRLLKQTSEQTQETVAFLRQQSLQKAGRDRLATIENMLESPSIAVTHYIPVMLELLQLFTASAHSLADSHTKPQQNSAEVPSRQLLELLNQVDFDGATGQLIQRTKLQLNQALDQQQFIELMLQLIRQIVKTINDERQSAQSFLLELNQTLTLVQGALQNTLASRTEFHDKSGVLNQQLQADMKQLNDSVETATQLAELKAQVSDHMQSINAALQQKFSLERDERRNFERQYEKASSRIKNLERQVEQYKRQLAEQKFKSLQDPLTKLPNRAAFEERFQLEFERWTRYKEPLCIAVADIDFFKRINDSFGHVAGDKTLQVLASMLRKSVKASDFVCRYGGEEFVIIFPQTQLEQAIERLELAREKISNIPFKFKSEDIRITVSVGVAQFSQDSDTVVTVFEAADKALYEAKRRGRDQIVTA</sequence>
<evidence type="ECO:0000313" key="6">
    <source>
        <dbReference type="EMBL" id="RUO44726.1"/>
    </source>
</evidence>
<dbReference type="GO" id="GO:0052621">
    <property type="term" value="F:diguanylate cyclase activity"/>
    <property type="evidence" value="ECO:0007669"/>
    <property type="project" value="UniProtKB-EC"/>
</dbReference>
<dbReference type="EC" id="2.7.7.65" evidence="2"/>
<dbReference type="InterPro" id="IPR000160">
    <property type="entry name" value="GGDEF_dom"/>
</dbReference>
<dbReference type="PANTHER" id="PTHR45138:SF9">
    <property type="entry name" value="DIGUANYLATE CYCLASE DGCM-RELATED"/>
    <property type="match status" value="1"/>
</dbReference>
<dbReference type="GO" id="GO:0043709">
    <property type="term" value="P:cell adhesion involved in single-species biofilm formation"/>
    <property type="evidence" value="ECO:0007669"/>
    <property type="project" value="TreeGrafter"/>
</dbReference>
<evidence type="ECO:0000313" key="7">
    <source>
        <dbReference type="Proteomes" id="UP000286680"/>
    </source>
</evidence>
<dbReference type="Pfam" id="PF20975">
    <property type="entry name" value="DGCcoil"/>
    <property type="match status" value="1"/>
</dbReference>
<proteinExistence type="predicted"/>
<evidence type="ECO:0000256" key="3">
    <source>
        <dbReference type="ARBA" id="ARBA00034247"/>
    </source>
</evidence>
<feature type="domain" description="GGDEF" evidence="5">
    <location>
        <begin position="385"/>
        <end position="516"/>
    </location>
</feature>
<comment type="catalytic activity">
    <reaction evidence="3">
        <text>2 GTP = 3',3'-c-di-GMP + 2 diphosphate</text>
        <dbReference type="Rhea" id="RHEA:24898"/>
        <dbReference type="ChEBI" id="CHEBI:33019"/>
        <dbReference type="ChEBI" id="CHEBI:37565"/>
        <dbReference type="ChEBI" id="CHEBI:58805"/>
        <dbReference type="EC" id="2.7.7.65"/>
    </reaction>
</comment>